<proteinExistence type="predicted"/>
<dbReference type="NCBIfam" id="TIGR04256">
    <property type="entry name" value="GxxExxY"/>
    <property type="match status" value="1"/>
</dbReference>
<gene>
    <name evidence="1" type="ORF">HNQ03_001763</name>
</gene>
<reference evidence="1" key="1">
    <citation type="submission" date="2020-05" db="EMBL/GenBank/DDBJ databases">
        <title>Genomic Encyclopedia of Type Strains, Phase IV (KMG-V): Genome sequencing to study the core and pangenomes of soil and plant-associated prokaryotes.</title>
        <authorList>
            <person name="Whitman W."/>
        </authorList>
    </citation>
    <scope>NUCLEOTIDE SEQUENCE</scope>
    <source>
        <strain evidence="1">16F</strain>
    </source>
</reference>
<dbReference type="RefSeq" id="WP_317170362.1">
    <property type="nucleotide sequence ID" value="NZ_JABSNO010000011.1"/>
</dbReference>
<name>A0A8J8K5D2_9FLAO</name>
<accession>A0A8J8K5D2</accession>
<dbReference type="Proteomes" id="UP000610746">
    <property type="component" value="Unassembled WGS sequence"/>
</dbReference>
<organism evidence="1 2">
    <name type="scientific">Frigoriflavimonas asaccharolytica</name>
    <dbReference type="NCBI Taxonomy" id="2735899"/>
    <lineage>
        <taxon>Bacteria</taxon>
        <taxon>Pseudomonadati</taxon>
        <taxon>Bacteroidota</taxon>
        <taxon>Flavobacteriia</taxon>
        <taxon>Flavobacteriales</taxon>
        <taxon>Weeksellaceae</taxon>
        <taxon>Frigoriflavimonas</taxon>
    </lineage>
</organism>
<sequence>MDEKIIFKEESYRIVGICMEIHSGLGSGFLEAVYSEVLAKEFIKQKIPFEREKKLDIYYNGEKLNKTYRVDFLCFDEIIVEIKSAVFMHDNFSKQLQNYLKATNKKLGILVNFGEKSLNYKRIINL</sequence>
<keyword evidence="2" id="KW-1185">Reference proteome</keyword>
<dbReference type="EMBL" id="JABSNO010000011">
    <property type="protein sequence ID" value="NRS92685.1"/>
    <property type="molecule type" value="Genomic_DNA"/>
</dbReference>
<dbReference type="InterPro" id="IPR026350">
    <property type="entry name" value="GxxExxY"/>
</dbReference>
<evidence type="ECO:0000313" key="1">
    <source>
        <dbReference type="EMBL" id="NRS92685.1"/>
    </source>
</evidence>
<dbReference type="Pfam" id="PF13366">
    <property type="entry name" value="PDDEXK_3"/>
    <property type="match status" value="1"/>
</dbReference>
<evidence type="ECO:0000313" key="2">
    <source>
        <dbReference type="Proteomes" id="UP000610746"/>
    </source>
</evidence>
<protein>
    <submittedName>
        <fullName evidence="1">GxxExxY protein</fullName>
    </submittedName>
</protein>
<comment type="caution">
    <text evidence="1">The sequence shown here is derived from an EMBL/GenBank/DDBJ whole genome shotgun (WGS) entry which is preliminary data.</text>
</comment>
<dbReference type="AlphaFoldDB" id="A0A8J8K5D2"/>